<dbReference type="OrthoDB" id="672438at2"/>
<comment type="caution">
    <text evidence="3">The sequence shown here is derived from an EMBL/GenBank/DDBJ whole genome shotgun (WGS) entry which is preliminary data.</text>
</comment>
<dbReference type="InterPro" id="IPR018537">
    <property type="entry name" value="Peptidoglycan-bd_3"/>
</dbReference>
<dbReference type="InterPro" id="IPR023346">
    <property type="entry name" value="Lysozyme-like_dom_sf"/>
</dbReference>
<dbReference type="Proteomes" id="UP000316008">
    <property type="component" value="Unassembled WGS sequence"/>
</dbReference>
<evidence type="ECO:0000259" key="1">
    <source>
        <dbReference type="Pfam" id="PF05838"/>
    </source>
</evidence>
<dbReference type="AlphaFoldDB" id="A0A556N7Y8"/>
<dbReference type="Pfam" id="PF09374">
    <property type="entry name" value="PG_binding_3"/>
    <property type="match status" value="1"/>
</dbReference>
<gene>
    <name evidence="3" type="ORF">FO442_03660</name>
</gene>
<evidence type="ECO:0000313" key="3">
    <source>
        <dbReference type="EMBL" id="TSJ48248.1"/>
    </source>
</evidence>
<reference evidence="3 4" key="1">
    <citation type="submission" date="2019-07" db="EMBL/GenBank/DDBJ databases">
        <authorList>
            <person name="Huq M.A."/>
        </authorList>
    </citation>
    <scope>NUCLEOTIDE SEQUENCE [LARGE SCALE GENOMIC DNA]</scope>
    <source>
        <strain evidence="3 4">MAH-3</strain>
    </source>
</reference>
<accession>A0A556N7Y8</accession>
<dbReference type="SUPFAM" id="SSF53955">
    <property type="entry name" value="Lysozyme-like"/>
    <property type="match status" value="1"/>
</dbReference>
<dbReference type="EMBL" id="VLPL01000001">
    <property type="protein sequence ID" value="TSJ48248.1"/>
    <property type="molecule type" value="Genomic_DNA"/>
</dbReference>
<sequence length="187" mass="20855">MTLEDFINFERKWEGGLSRHTSDSASKTPCPTPYKGKTGWHTNAGITYSVWRKKFGKLNDQRFFDMSNADWFAVFDSLYYSKVRAASFNSLSIGFMVTTIAWGSGARQAGLTLQRAINKKGGAVSVDGVIGAKTIAAANAIPPKELFDELVKQRSDFFHRIAKGKNAVFLKGWLSRLNAFVKKFKPT</sequence>
<name>A0A556N7Y8_9FLAO</name>
<feature type="domain" description="Peptidoglycan binding" evidence="2">
    <location>
        <begin position="111"/>
        <end position="177"/>
    </location>
</feature>
<dbReference type="Pfam" id="PF05838">
    <property type="entry name" value="Glyco_hydro_108"/>
    <property type="match status" value="1"/>
</dbReference>
<protein>
    <submittedName>
        <fullName evidence="3">Uncharacterized protein</fullName>
    </submittedName>
</protein>
<organism evidence="3 4">
    <name type="scientific">Fluviicola chungangensis</name>
    <dbReference type="NCBI Taxonomy" id="2597671"/>
    <lineage>
        <taxon>Bacteria</taxon>
        <taxon>Pseudomonadati</taxon>
        <taxon>Bacteroidota</taxon>
        <taxon>Flavobacteriia</taxon>
        <taxon>Flavobacteriales</taxon>
        <taxon>Crocinitomicaceae</taxon>
        <taxon>Fluviicola</taxon>
    </lineage>
</organism>
<evidence type="ECO:0000313" key="4">
    <source>
        <dbReference type="Proteomes" id="UP000316008"/>
    </source>
</evidence>
<keyword evidence="4" id="KW-1185">Reference proteome</keyword>
<dbReference type="InterPro" id="IPR008565">
    <property type="entry name" value="TtsA-like_GH18_dom"/>
</dbReference>
<evidence type="ECO:0000259" key="2">
    <source>
        <dbReference type="Pfam" id="PF09374"/>
    </source>
</evidence>
<proteinExistence type="predicted"/>
<dbReference type="Gene3D" id="1.20.141.10">
    <property type="entry name" value="Chitosanase, subunit A, domain 1"/>
    <property type="match status" value="1"/>
</dbReference>
<feature type="domain" description="TtsA-like Glycoside hydrolase family 108" evidence="1">
    <location>
        <begin position="12"/>
        <end position="105"/>
    </location>
</feature>
<dbReference type="RefSeq" id="WP_144331783.1">
    <property type="nucleotide sequence ID" value="NZ_VLPL01000001.1"/>
</dbReference>